<dbReference type="KEGG" id="mlr:MELLADRAFT_59714"/>
<dbReference type="EMBL" id="GL883092">
    <property type="protein sequence ID" value="EGG11497.1"/>
    <property type="molecule type" value="Genomic_DNA"/>
</dbReference>
<dbReference type="HOGENOM" id="CLU_043305_0_0_1"/>
<dbReference type="InParanoid" id="F4R712"/>
<dbReference type="Proteomes" id="UP000001072">
    <property type="component" value="Unassembled WGS sequence"/>
</dbReference>
<protein>
    <submittedName>
        <fullName evidence="1">Uncharacterized protein</fullName>
    </submittedName>
</protein>
<accession>F4R712</accession>
<name>F4R712_MELLP</name>
<proteinExistence type="predicted"/>
<dbReference type="GeneID" id="18929408"/>
<gene>
    <name evidence="1" type="ORF">MELLADRAFT_59714</name>
</gene>
<reference evidence="2" key="1">
    <citation type="journal article" date="2011" name="Proc. Natl. Acad. Sci. U.S.A.">
        <title>Obligate biotrophy features unraveled by the genomic analysis of rust fungi.</title>
        <authorList>
            <person name="Duplessis S."/>
            <person name="Cuomo C.A."/>
            <person name="Lin Y.-C."/>
            <person name="Aerts A."/>
            <person name="Tisserant E."/>
            <person name="Veneault-Fourrey C."/>
            <person name="Joly D.L."/>
            <person name="Hacquard S."/>
            <person name="Amselem J."/>
            <person name="Cantarel B.L."/>
            <person name="Chiu R."/>
            <person name="Coutinho P.M."/>
            <person name="Feau N."/>
            <person name="Field M."/>
            <person name="Frey P."/>
            <person name="Gelhaye E."/>
            <person name="Goldberg J."/>
            <person name="Grabherr M.G."/>
            <person name="Kodira C.D."/>
            <person name="Kohler A."/>
            <person name="Kuees U."/>
            <person name="Lindquist E.A."/>
            <person name="Lucas S.M."/>
            <person name="Mago R."/>
            <person name="Mauceli E."/>
            <person name="Morin E."/>
            <person name="Murat C."/>
            <person name="Pangilinan J.L."/>
            <person name="Park R."/>
            <person name="Pearson M."/>
            <person name="Quesneville H."/>
            <person name="Rouhier N."/>
            <person name="Sakthikumar S."/>
            <person name="Salamov A.A."/>
            <person name="Schmutz J."/>
            <person name="Selles B."/>
            <person name="Shapiro H."/>
            <person name="Tanguay P."/>
            <person name="Tuskan G.A."/>
            <person name="Henrissat B."/>
            <person name="Van de Peer Y."/>
            <person name="Rouze P."/>
            <person name="Ellis J.G."/>
            <person name="Dodds P.N."/>
            <person name="Schein J.E."/>
            <person name="Zhong S."/>
            <person name="Hamelin R.C."/>
            <person name="Grigoriev I.V."/>
            <person name="Szabo L.J."/>
            <person name="Martin F."/>
        </authorList>
    </citation>
    <scope>NUCLEOTIDE SEQUENCE [LARGE SCALE GENOMIC DNA]</scope>
    <source>
        <strain evidence="2">98AG31 / pathotype 3-4-7</strain>
    </source>
</reference>
<evidence type="ECO:0000313" key="1">
    <source>
        <dbReference type="EMBL" id="EGG11497.1"/>
    </source>
</evidence>
<evidence type="ECO:0000313" key="2">
    <source>
        <dbReference type="Proteomes" id="UP000001072"/>
    </source>
</evidence>
<dbReference type="AlphaFoldDB" id="F4R712"/>
<keyword evidence="2" id="KW-1185">Reference proteome</keyword>
<dbReference type="VEuPathDB" id="FungiDB:MELLADRAFT_59714"/>
<organism evidence="2">
    <name type="scientific">Melampsora larici-populina (strain 98AG31 / pathotype 3-4-7)</name>
    <name type="common">Poplar leaf rust fungus</name>
    <dbReference type="NCBI Taxonomy" id="747676"/>
    <lineage>
        <taxon>Eukaryota</taxon>
        <taxon>Fungi</taxon>
        <taxon>Dikarya</taxon>
        <taxon>Basidiomycota</taxon>
        <taxon>Pucciniomycotina</taxon>
        <taxon>Pucciniomycetes</taxon>
        <taxon>Pucciniales</taxon>
        <taxon>Melampsoraceae</taxon>
        <taxon>Melampsora</taxon>
    </lineage>
</organism>
<sequence>MYHSVFSITTILFILISIIFTRPMHLNRRHLDAALKLGVSSPDTITISRLDKIDPLELTLAQPSTTSKFDEVDSLGLTLEQPTLLDSTLASPSTFTTRIIASPEQNKLSSIGIQKTDSFKHRAQEQQPFRITSDGKIWLADQIVQPIKPVPYPLGYSRIFIPDRNLMFEGDPSSFPPHTLQGSSSRNTQIHEVPPQILPIYYGSGSQPVQSFPVHDPSAENFVNLMKYQHHPILDPYPLENQPIEIKVLGINQSGKKEVLPSRGKQKDVIDPDGRKSFSTIRDEMSDLSKFGTSQIWERDEIRQEIATWFEALKDLLVKRIEKDKIVGMKSSDVQRALGRGQKKLTPTFFGFLINKYKPTRDQNLESLIIYSWDYLKSYMVQWKEVDLAVVVNFKYVPVGTGVWNWTPEEVLAYYMWVDIKNTLESKVLSKFVVGWEELNGL</sequence>
<dbReference type="RefSeq" id="XP_007405132.1">
    <property type="nucleotide sequence ID" value="XM_007405070.1"/>
</dbReference>